<reference evidence="2" key="1">
    <citation type="submission" date="2009-09" db="EMBL/GenBank/DDBJ databases">
        <title>The complete chromosome of Sebaldella termitidis ATCC 33386.</title>
        <authorList>
            <consortium name="US DOE Joint Genome Institute (JGI-PGF)"/>
            <person name="Lucas S."/>
            <person name="Copeland A."/>
            <person name="Lapidus A."/>
            <person name="Glavina del Rio T."/>
            <person name="Dalin E."/>
            <person name="Tice H."/>
            <person name="Bruce D."/>
            <person name="Goodwin L."/>
            <person name="Pitluck S."/>
            <person name="Kyrpides N."/>
            <person name="Mavromatis K."/>
            <person name="Ivanova N."/>
            <person name="Mikhailova N."/>
            <person name="Sims D."/>
            <person name="Meincke L."/>
            <person name="Brettin T."/>
            <person name="Detter J.C."/>
            <person name="Han C."/>
            <person name="Larimer F."/>
            <person name="Land M."/>
            <person name="Hauser L."/>
            <person name="Markowitz V."/>
            <person name="Cheng J.F."/>
            <person name="Hugenholtz P."/>
            <person name="Woyke T."/>
            <person name="Wu D."/>
            <person name="Eisen J.A."/>
        </authorList>
    </citation>
    <scope>NUCLEOTIDE SEQUENCE [LARGE SCALE GENOMIC DNA]</scope>
    <source>
        <strain evidence="2">ATCC 33386 / NCTC 11300</strain>
    </source>
</reference>
<dbReference type="InterPro" id="IPR008183">
    <property type="entry name" value="Aldose_1/G6P_1-epimerase"/>
</dbReference>
<dbReference type="InterPro" id="IPR011013">
    <property type="entry name" value="Gal_mutarotase_sf_dom"/>
</dbReference>
<dbReference type="EMBL" id="CP001739">
    <property type="protein sequence ID" value="ACZ07638.1"/>
    <property type="molecule type" value="Genomic_DNA"/>
</dbReference>
<dbReference type="PANTHER" id="PTHR11122:SF13">
    <property type="entry name" value="GLUCOSE-6-PHOSPHATE 1-EPIMERASE"/>
    <property type="match status" value="1"/>
</dbReference>
<dbReference type="GO" id="GO:0005975">
    <property type="term" value="P:carbohydrate metabolic process"/>
    <property type="evidence" value="ECO:0007669"/>
    <property type="project" value="InterPro"/>
</dbReference>
<accession>D1AQ60</accession>
<dbReference type="Proteomes" id="UP000000845">
    <property type="component" value="Chromosome"/>
</dbReference>
<protein>
    <submittedName>
        <fullName evidence="1">Aldose 1-epimerase</fullName>
    </submittedName>
</protein>
<proteinExistence type="predicted"/>
<dbReference type="GO" id="GO:0016853">
    <property type="term" value="F:isomerase activity"/>
    <property type="evidence" value="ECO:0007669"/>
    <property type="project" value="InterPro"/>
</dbReference>
<gene>
    <name evidence="1" type="ordered locus">Sterm_0766</name>
</gene>
<dbReference type="CDD" id="cd09024">
    <property type="entry name" value="Aldose_epim_lacX"/>
    <property type="match status" value="1"/>
</dbReference>
<dbReference type="PANTHER" id="PTHR11122">
    <property type="entry name" value="APOSPORY-ASSOCIATED PROTEIN C-RELATED"/>
    <property type="match status" value="1"/>
</dbReference>
<organism evidence="1 2">
    <name type="scientific">Sebaldella termitidis (strain ATCC 33386 / NCTC 11300)</name>
    <dbReference type="NCBI Taxonomy" id="526218"/>
    <lineage>
        <taxon>Bacteria</taxon>
        <taxon>Fusobacteriati</taxon>
        <taxon>Fusobacteriota</taxon>
        <taxon>Fusobacteriia</taxon>
        <taxon>Fusobacteriales</taxon>
        <taxon>Leptotrichiaceae</taxon>
        <taxon>Sebaldella</taxon>
    </lineage>
</organism>
<dbReference type="HOGENOM" id="CLU_057834_1_0_0"/>
<dbReference type="STRING" id="526218.Sterm_0766"/>
<dbReference type="InterPro" id="IPR014718">
    <property type="entry name" value="GH-type_carb-bd"/>
</dbReference>
<dbReference type="Pfam" id="PF01263">
    <property type="entry name" value="Aldose_epim"/>
    <property type="match status" value="1"/>
</dbReference>
<dbReference type="eggNOG" id="COG2017">
    <property type="taxonomic scope" value="Bacteria"/>
</dbReference>
<dbReference type="Gene3D" id="2.70.98.10">
    <property type="match status" value="1"/>
</dbReference>
<dbReference type="SUPFAM" id="SSF74650">
    <property type="entry name" value="Galactose mutarotase-like"/>
    <property type="match status" value="1"/>
</dbReference>
<reference evidence="1 2" key="2">
    <citation type="journal article" date="2010" name="Stand. Genomic Sci.">
        <title>Complete genome sequence of Sebaldella termitidis type strain (NCTC 11300).</title>
        <authorList>
            <person name="Harmon-Smith M."/>
            <person name="Celia L."/>
            <person name="Chertkov O."/>
            <person name="Lapidus A."/>
            <person name="Copeland A."/>
            <person name="Glavina Del Rio T."/>
            <person name="Nolan M."/>
            <person name="Lucas S."/>
            <person name="Tice H."/>
            <person name="Cheng J.F."/>
            <person name="Han C."/>
            <person name="Detter J.C."/>
            <person name="Bruce D."/>
            <person name="Goodwin L."/>
            <person name="Pitluck S."/>
            <person name="Pati A."/>
            <person name="Liolios K."/>
            <person name="Ivanova N."/>
            <person name="Mavromatis K."/>
            <person name="Mikhailova N."/>
            <person name="Chen A."/>
            <person name="Palaniappan K."/>
            <person name="Land M."/>
            <person name="Hauser L."/>
            <person name="Chang Y.J."/>
            <person name="Jeffries C.D."/>
            <person name="Brettin T."/>
            <person name="Goker M."/>
            <person name="Beck B."/>
            <person name="Bristow J."/>
            <person name="Eisen J.A."/>
            <person name="Markowitz V."/>
            <person name="Hugenholtz P."/>
            <person name="Kyrpides N.C."/>
            <person name="Klenk H.P."/>
            <person name="Chen F."/>
        </authorList>
    </citation>
    <scope>NUCLEOTIDE SEQUENCE [LARGE SCALE GENOMIC DNA]</scope>
    <source>
        <strain evidence="2">ATCC 33386 / NCTC 11300</strain>
    </source>
</reference>
<name>D1AQ60_SEBTE</name>
<dbReference type="GO" id="GO:0030246">
    <property type="term" value="F:carbohydrate binding"/>
    <property type="evidence" value="ECO:0007669"/>
    <property type="project" value="InterPro"/>
</dbReference>
<sequence length="287" mass="33246">MEYKIKKGNIELGVLGKGAELVSLKKDGTEFVWERDPKFWGKSSPVLFPFVGSIKDGKYKYNGKEYSMETRHGFARDNDFELVEKGEDFLKFLLKSNEATLEKYPFNFELYLTYKIENEKVDVIYEVVNLDKDEMYFSIGAHPAFATPISDEIKLEDYYLELNEKETASIYQNEEALLIREKKAYLENESIINLGEHVFDNDAIIFKGLNSNEVTIKCKKSSRELKVEYDNFPYIAFWSVPKAPFVCIEPWYGQSDFTDASGELTEKEGIEKVKDRFTAKLSISMKV</sequence>
<evidence type="ECO:0000313" key="1">
    <source>
        <dbReference type="EMBL" id="ACZ07638.1"/>
    </source>
</evidence>
<dbReference type="InterPro" id="IPR037481">
    <property type="entry name" value="LacX"/>
</dbReference>
<dbReference type="RefSeq" id="WP_012860234.1">
    <property type="nucleotide sequence ID" value="NC_013517.1"/>
</dbReference>
<dbReference type="AlphaFoldDB" id="D1AQ60"/>
<evidence type="ECO:0000313" key="2">
    <source>
        <dbReference type="Proteomes" id="UP000000845"/>
    </source>
</evidence>
<keyword evidence="2" id="KW-1185">Reference proteome</keyword>
<dbReference type="KEGG" id="str:Sterm_0766"/>